<dbReference type="InterPro" id="IPR035986">
    <property type="entry name" value="PKD_dom_sf"/>
</dbReference>
<dbReference type="InterPro" id="IPR013783">
    <property type="entry name" value="Ig-like_fold"/>
</dbReference>
<name>A0ABU4LBS0_9ACTN</name>
<evidence type="ECO:0000259" key="1">
    <source>
        <dbReference type="Pfam" id="PF00801"/>
    </source>
</evidence>
<organism evidence="2 3">
    <name type="scientific">Streptomyces griseiscabiei</name>
    <dbReference type="NCBI Taxonomy" id="2993540"/>
    <lineage>
        <taxon>Bacteria</taxon>
        <taxon>Bacillati</taxon>
        <taxon>Actinomycetota</taxon>
        <taxon>Actinomycetes</taxon>
        <taxon>Kitasatosporales</taxon>
        <taxon>Streptomycetaceae</taxon>
        <taxon>Streptomyces</taxon>
    </lineage>
</organism>
<accession>A0ABU4LBS0</accession>
<evidence type="ECO:0000313" key="3">
    <source>
        <dbReference type="Proteomes" id="UP001271723"/>
    </source>
</evidence>
<dbReference type="EMBL" id="JARAVY010000014">
    <property type="protein sequence ID" value="MDX2913199.1"/>
    <property type="molecule type" value="Genomic_DNA"/>
</dbReference>
<gene>
    <name evidence="2" type="ORF">PV517_31585</name>
</gene>
<dbReference type="Proteomes" id="UP001271723">
    <property type="component" value="Unassembled WGS sequence"/>
</dbReference>
<reference evidence="2 3" key="1">
    <citation type="journal article" date="2023" name="Microb. Genom.">
        <title>Mesoterricola silvestris gen. nov., sp. nov., Mesoterricola sediminis sp. nov., Geothrix oryzae sp. nov., Geothrix edaphica sp. nov., Geothrix rubra sp. nov., and Geothrix limicola sp. nov., six novel members of Acidobacteriota isolated from soils.</title>
        <authorList>
            <person name="Weisberg A.J."/>
            <person name="Pearce E."/>
            <person name="Kramer C.G."/>
            <person name="Chang J.H."/>
            <person name="Clarke C.R."/>
        </authorList>
    </citation>
    <scope>NUCLEOTIDE SEQUENCE [LARGE SCALE GENOMIC DNA]</scope>
    <source>
        <strain evidence="2 3">NRRL_B-2795</strain>
    </source>
</reference>
<dbReference type="InterPro" id="IPR000601">
    <property type="entry name" value="PKD_dom"/>
</dbReference>
<proteinExistence type="predicted"/>
<sequence length="684" mass="73683">MSVRRPSRRDFVRTSAAGTAVVLGATPLLSTPASAEARPVCTTSGPGGALQVTPDCDDPTYDRPVIDSEEDLTTPVRHRKVSGHFEGTSKKFTIYLPPRKQWQGRFFHKVYPTQDEQAPDDVVAFGAASGAYTVQTDGGIGYRVEAAAAKFSRTVAAKYYRSGRRIYGYVYGGSGGSYQTIGAIENTVGVWDGAVPFIPGSPVSVPNSFTVRALARLVLREKAARIGDAVAPGGSGDPYAGLNGVERAMLREVSAMGVPLRTWEDYSYVLRLPVDPDNLLGIGAIVRGIDPTYADDFWSKPGYLGTERSPLGDLVRAARIDHTATVTEVRRDADGVPTALLLGSVPSTEIRTPLDFTARGADGTTSIGALTGSLDVAARTFTLAAGNSADVLDALADGGRLRCDNHWFLALHAYHRYQVPTRPGLHTFDQYRGPDGKPLYPQRAVQIGPLVSANTSGGGTHTGKVNGKVIVVGNLLDPDACPWPGDWYGAQVKQAMGDRFDDTYRLWYNDSADHLEEPPTGVGTNRLVDWTGILEHALRDLCAWVEQGRAPARTTAYRVSDSQIAVPARARARLGVQPVVDLTVHGRDRVEVAVGRPVVFRARIEVPPKAGRIVATEWDFTGSGTFTARPCGPAREAAEVQAAFTYDKPGTYFVALRATAQREGDAHTPFARVRNLGRVRVVVR</sequence>
<dbReference type="Pfam" id="PF00801">
    <property type="entry name" value="PKD"/>
    <property type="match status" value="1"/>
</dbReference>
<feature type="domain" description="PKD" evidence="1">
    <location>
        <begin position="582"/>
        <end position="666"/>
    </location>
</feature>
<dbReference type="SUPFAM" id="SSF49299">
    <property type="entry name" value="PKD domain"/>
    <property type="match status" value="1"/>
</dbReference>
<dbReference type="NCBIfam" id="TIGR01409">
    <property type="entry name" value="TAT_signal_seq"/>
    <property type="match status" value="1"/>
</dbReference>
<comment type="caution">
    <text evidence="2">The sequence shown here is derived from an EMBL/GenBank/DDBJ whole genome shotgun (WGS) entry which is preliminary data.</text>
</comment>
<keyword evidence="3" id="KW-1185">Reference proteome</keyword>
<dbReference type="CDD" id="cd00146">
    <property type="entry name" value="PKD"/>
    <property type="match status" value="1"/>
</dbReference>
<evidence type="ECO:0000313" key="2">
    <source>
        <dbReference type="EMBL" id="MDX2913199.1"/>
    </source>
</evidence>
<dbReference type="InterPro" id="IPR006311">
    <property type="entry name" value="TAT_signal"/>
</dbReference>
<dbReference type="Gene3D" id="2.60.40.10">
    <property type="entry name" value="Immunoglobulins"/>
    <property type="match status" value="1"/>
</dbReference>
<dbReference type="RefSeq" id="WP_086758705.1">
    <property type="nucleotide sequence ID" value="NZ_JAGJBZ010000001.1"/>
</dbReference>
<dbReference type="InterPro" id="IPR019546">
    <property type="entry name" value="TAT_signal_bac_arc"/>
</dbReference>
<dbReference type="PROSITE" id="PS51318">
    <property type="entry name" value="TAT"/>
    <property type="match status" value="1"/>
</dbReference>
<protein>
    <submittedName>
        <fullName evidence="2">PKD domain-containing protein</fullName>
    </submittedName>
</protein>